<dbReference type="AlphaFoldDB" id="A0A7W9KT19"/>
<comment type="caution">
    <text evidence="1">The sequence shown here is derived from an EMBL/GenBank/DDBJ whole genome shotgun (WGS) entry which is preliminary data.</text>
</comment>
<protein>
    <submittedName>
        <fullName evidence="1">Uncharacterized protein</fullName>
    </submittedName>
</protein>
<dbReference type="Proteomes" id="UP000585638">
    <property type="component" value="Unassembled WGS sequence"/>
</dbReference>
<gene>
    <name evidence="1" type="ORF">BJ998_008668</name>
</gene>
<keyword evidence="2" id="KW-1185">Reference proteome</keyword>
<name>A0A7W9KT19_9PSEU</name>
<sequence length="59" mass="6235">MFVTNKFVIAVGLVAGFFGRAPESHYLALTLDRTHVTAGTKTGLTGVVSAGGNGRERER</sequence>
<dbReference type="EMBL" id="JACHIR010000003">
    <property type="protein sequence ID" value="MBB5897409.1"/>
    <property type="molecule type" value="Genomic_DNA"/>
</dbReference>
<reference evidence="1 2" key="1">
    <citation type="submission" date="2020-08" db="EMBL/GenBank/DDBJ databases">
        <title>Sequencing the genomes of 1000 actinobacteria strains.</title>
        <authorList>
            <person name="Klenk H.-P."/>
        </authorList>
    </citation>
    <scope>NUCLEOTIDE SEQUENCE [LARGE SCALE GENOMIC DNA]</scope>
    <source>
        <strain evidence="1 2">DSM 43851</strain>
    </source>
</reference>
<organism evidence="1 2">
    <name type="scientific">Kutzneria kofuensis</name>
    <dbReference type="NCBI Taxonomy" id="103725"/>
    <lineage>
        <taxon>Bacteria</taxon>
        <taxon>Bacillati</taxon>
        <taxon>Actinomycetota</taxon>
        <taxon>Actinomycetes</taxon>
        <taxon>Pseudonocardiales</taxon>
        <taxon>Pseudonocardiaceae</taxon>
        <taxon>Kutzneria</taxon>
    </lineage>
</organism>
<evidence type="ECO:0000313" key="2">
    <source>
        <dbReference type="Proteomes" id="UP000585638"/>
    </source>
</evidence>
<proteinExistence type="predicted"/>
<evidence type="ECO:0000313" key="1">
    <source>
        <dbReference type="EMBL" id="MBB5897409.1"/>
    </source>
</evidence>
<accession>A0A7W9KT19</accession>